<proteinExistence type="predicted"/>
<sequence>MDCDDNGIRGGSSTRLPPPSSPAENDLVEDIGDLHINSSPSTSYRSLNDLPVEILREIVEELTPHEHHYDWDWDYCSVCHGGEKCKLDESDIRNLRLVNGLFYRPRHAGAATGDARSRIWRSLYQSCKWHTNQGSGRGPVYFTNTRLQLLNKQVERYGVGRNPTPSIGFLDSHGEFISEPAESCEAASTFDEICKSWSLMMEIWSLRSTRLNNAKEMSGAPFSNSYERFKALHLEQSRLYHPNILLDKAALTSWLEAGLSWKISEALFSNGSNFVARLLTDLPVAIHQAGHHLKSLVVNAFPRKGDYSMILPPTKDRDSLLHQLRISCQDLQSVHIDHHAHPPPTRTAPIEGQDKEIIDGYISAVISSLKLKTLNIYLTCFGLHLEGGSRPGDGFHLGPAQSKCPPFPYLIELRVCGVKLDQQEFFTFVQGVGHRLRGLYVDVINVGAMDYLFGVVEDNPFLEPGPEWGHRMHVFGGW</sequence>
<keyword evidence="3" id="KW-1185">Reference proteome</keyword>
<comment type="caution">
    <text evidence="2">The sequence shown here is derived from an EMBL/GenBank/DDBJ whole genome shotgun (WGS) entry which is preliminary data.</text>
</comment>
<evidence type="ECO:0000256" key="1">
    <source>
        <dbReference type="SAM" id="MobiDB-lite"/>
    </source>
</evidence>
<organism evidence="2 3">
    <name type="scientific">Podospora pseudopauciseta</name>
    <dbReference type="NCBI Taxonomy" id="2093780"/>
    <lineage>
        <taxon>Eukaryota</taxon>
        <taxon>Fungi</taxon>
        <taxon>Dikarya</taxon>
        <taxon>Ascomycota</taxon>
        <taxon>Pezizomycotina</taxon>
        <taxon>Sordariomycetes</taxon>
        <taxon>Sordariomycetidae</taxon>
        <taxon>Sordariales</taxon>
        <taxon>Podosporaceae</taxon>
        <taxon>Podospora</taxon>
    </lineage>
</organism>
<protein>
    <recommendedName>
        <fullName evidence="4">F-box domain-containing protein</fullName>
    </recommendedName>
</protein>
<accession>A0ABR0H9S5</accession>
<evidence type="ECO:0000313" key="2">
    <source>
        <dbReference type="EMBL" id="KAK4664783.1"/>
    </source>
</evidence>
<evidence type="ECO:0008006" key="4">
    <source>
        <dbReference type="Google" id="ProtNLM"/>
    </source>
</evidence>
<feature type="region of interest" description="Disordered" evidence="1">
    <location>
        <begin position="1"/>
        <end position="26"/>
    </location>
</feature>
<dbReference type="RefSeq" id="XP_062764749.1">
    <property type="nucleotide sequence ID" value="XM_062906023.1"/>
</dbReference>
<gene>
    <name evidence="2" type="ORF">QC763_0074300</name>
</gene>
<dbReference type="Proteomes" id="UP001326199">
    <property type="component" value="Unassembled WGS sequence"/>
</dbReference>
<evidence type="ECO:0000313" key="3">
    <source>
        <dbReference type="Proteomes" id="UP001326199"/>
    </source>
</evidence>
<reference evidence="2 3" key="1">
    <citation type="journal article" date="2023" name="bioRxiv">
        <title>High-quality genome assemblies of four members of thePodospora anserinaspecies complex.</title>
        <authorList>
            <person name="Ament-Velasquez S.L."/>
            <person name="Vogan A.A."/>
            <person name="Wallerman O."/>
            <person name="Hartmann F."/>
            <person name="Gautier V."/>
            <person name="Silar P."/>
            <person name="Giraud T."/>
            <person name="Johannesson H."/>
        </authorList>
    </citation>
    <scope>NUCLEOTIDE SEQUENCE [LARGE SCALE GENOMIC DNA]</scope>
    <source>
        <strain evidence="2 3">CBS 411.78</strain>
    </source>
</reference>
<dbReference type="EMBL" id="JAFFHB010000006">
    <property type="protein sequence ID" value="KAK4664783.1"/>
    <property type="molecule type" value="Genomic_DNA"/>
</dbReference>
<name>A0ABR0H9S5_9PEZI</name>
<dbReference type="GeneID" id="87926156"/>